<keyword evidence="1" id="KW-0808">Transferase</keyword>
<dbReference type="InterPro" id="IPR005467">
    <property type="entry name" value="His_kinase_dom"/>
</dbReference>
<dbReference type="Pfam" id="PF02518">
    <property type="entry name" value="HATPase_c"/>
    <property type="match status" value="1"/>
</dbReference>
<dbReference type="InterPro" id="IPR011712">
    <property type="entry name" value="Sig_transdc_His_kin_sub3_dim/P"/>
</dbReference>
<dbReference type="Gene3D" id="1.20.5.1930">
    <property type="match status" value="1"/>
</dbReference>
<evidence type="ECO:0000256" key="3">
    <source>
        <dbReference type="SAM" id="Phobius"/>
    </source>
</evidence>
<dbReference type="Gene3D" id="3.30.565.10">
    <property type="entry name" value="Histidine kinase-like ATPase, C-terminal domain"/>
    <property type="match status" value="1"/>
</dbReference>
<dbReference type="PANTHER" id="PTHR24421">
    <property type="entry name" value="NITRATE/NITRITE SENSOR PROTEIN NARX-RELATED"/>
    <property type="match status" value="1"/>
</dbReference>
<evidence type="ECO:0000256" key="1">
    <source>
        <dbReference type="ARBA" id="ARBA00022679"/>
    </source>
</evidence>
<dbReference type="PANTHER" id="PTHR24421:SF58">
    <property type="entry name" value="SIGNAL TRANSDUCTION HISTIDINE-PROTEIN KINASE_PHOSPHATASE UHPB"/>
    <property type="match status" value="1"/>
</dbReference>
<proteinExistence type="predicted"/>
<dbReference type="GO" id="GO:0046983">
    <property type="term" value="F:protein dimerization activity"/>
    <property type="evidence" value="ECO:0007669"/>
    <property type="project" value="InterPro"/>
</dbReference>
<feature type="transmembrane region" description="Helical" evidence="3">
    <location>
        <begin position="16"/>
        <end position="33"/>
    </location>
</feature>
<feature type="domain" description="Histidine kinase" evidence="4">
    <location>
        <begin position="228"/>
        <end position="319"/>
    </location>
</feature>
<evidence type="ECO:0000256" key="2">
    <source>
        <dbReference type="ARBA" id="ARBA00022777"/>
    </source>
</evidence>
<dbReference type="SUPFAM" id="SSF55874">
    <property type="entry name" value="ATPase domain of HSP90 chaperone/DNA topoisomerase II/histidine kinase"/>
    <property type="match status" value="1"/>
</dbReference>
<dbReference type="InterPro" id="IPR036890">
    <property type="entry name" value="HATPase_C_sf"/>
</dbReference>
<dbReference type="AlphaFoldDB" id="A0A0F9Q502"/>
<name>A0A0F9Q502_9ZZZZ</name>
<accession>A0A0F9Q502</accession>
<reference evidence="5" key="1">
    <citation type="journal article" date="2015" name="Nature">
        <title>Complex archaea that bridge the gap between prokaryotes and eukaryotes.</title>
        <authorList>
            <person name="Spang A."/>
            <person name="Saw J.H."/>
            <person name="Jorgensen S.L."/>
            <person name="Zaremba-Niedzwiedzka K."/>
            <person name="Martijn J."/>
            <person name="Lind A.E."/>
            <person name="van Eijk R."/>
            <person name="Schleper C."/>
            <person name="Guy L."/>
            <person name="Ettema T.J."/>
        </authorList>
    </citation>
    <scope>NUCLEOTIDE SEQUENCE</scope>
</reference>
<evidence type="ECO:0000313" key="5">
    <source>
        <dbReference type="EMBL" id="KKN39060.1"/>
    </source>
</evidence>
<keyword evidence="3" id="KW-0472">Membrane</keyword>
<dbReference type="PROSITE" id="PS50109">
    <property type="entry name" value="HIS_KIN"/>
    <property type="match status" value="1"/>
</dbReference>
<dbReference type="EMBL" id="LAZR01001785">
    <property type="protein sequence ID" value="KKN39060.1"/>
    <property type="molecule type" value="Genomic_DNA"/>
</dbReference>
<keyword evidence="3" id="KW-0812">Transmembrane</keyword>
<dbReference type="GO" id="GO:0000155">
    <property type="term" value="F:phosphorelay sensor kinase activity"/>
    <property type="evidence" value="ECO:0007669"/>
    <property type="project" value="InterPro"/>
</dbReference>
<organism evidence="5">
    <name type="scientific">marine sediment metagenome</name>
    <dbReference type="NCBI Taxonomy" id="412755"/>
    <lineage>
        <taxon>unclassified sequences</taxon>
        <taxon>metagenomes</taxon>
        <taxon>ecological metagenomes</taxon>
    </lineage>
</organism>
<dbReference type="Pfam" id="PF07730">
    <property type="entry name" value="HisKA_3"/>
    <property type="match status" value="1"/>
</dbReference>
<dbReference type="CDD" id="cd16917">
    <property type="entry name" value="HATPase_UhpB-NarQ-NarX-like"/>
    <property type="match status" value="1"/>
</dbReference>
<dbReference type="InterPro" id="IPR050482">
    <property type="entry name" value="Sensor_HK_TwoCompSys"/>
</dbReference>
<keyword evidence="2" id="KW-0418">Kinase</keyword>
<comment type="caution">
    <text evidence="5">The sequence shown here is derived from an EMBL/GenBank/DDBJ whole genome shotgun (WGS) entry which is preliminary data.</text>
</comment>
<evidence type="ECO:0000259" key="4">
    <source>
        <dbReference type="PROSITE" id="PS50109"/>
    </source>
</evidence>
<sequence length="319" mass="35724">MSLNNRSQRASRKLEILLIMVITVGVFFIAAHFELAEAWQEWAHPEENYQLDELIFSFLALSICLSWFSHRHYRVLQTTLKNNMAISASLENKNTEVVTLLAQNRELIKHITQVREAERNDLATELHDVFGQHLAAIDVNLAVACKYAQGDDKILPILKTVQTSASFLIEVTRSQLQSIKPPNLQSVGLSASIESLASQWLVSFPSYELILSSKVHDELVNYDVALTVYRCLQEALSNIVKHAHASNINIDLYTHAEDGIHYEVLLIIQDDGVGFKPVNDLSMGIGLIGMRERITALSGQLSISNAEPQGSRLKINIPL</sequence>
<dbReference type="InterPro" id="IPR003594">
    <property type="entry name" value="HATPase_dom"/>
</dbReference>
<keyword evidence="3" id="KW-1133">Transmembrane helix</keyword>
<protein>
    <recommendedName>
        <fullName evidence="4">Histidine kinase domain-containing protein</fullName>
    </recommendedName>
</protein>
<feature type="transmembrane region" description="Helical" evidence="3">
    <location>
        <begin position="53"/>
        <end position="70"/>
    </location>
</feature>
<dbReference type="GO" id="GO:0016020">
    <property type="term" value="C:membrane"/>
    <property type="evidence" value="ECO:0007669"/>
    <property type="project" value="InterPro"/>
</dbReference>
<gene>
    <name evidence="5" type="ORF">LCGC14_0747210</name>
</gene>